<name>A0AAE3XIM4_9DEIO</name>
<protein>
    <submittedName>
        <fullName evidence="2">Uncharacterized protein</fullName>
    </submittedName>
</protein>
<evidence type="ECO:0000256" key="1">
    <source>
        <dbReference type="SAM" id="MobiDB-lite"/>
    </source>
</evidence>
<sequence length="693" mass="77427">MANDDGGNPVARPAQRRRVPMGGNPGGVGAPAAVRVEPVGQYQSNAGANAAKRAVLARLQQGWLTQNDLCSLCCLPKSVARRMFDELGAVPLAKTGLDLRLQPPAMSKATYVRRSDLEELLDDEGWRVCRNQQDDPAVIHALMGNERYPLLNRLLSWAREEPRRKIPLLDLALELHLTPSDVSFDLNREIDWADQAGLMRDDLPRTDLLAVPTRQVSRPGDVSYSELVTLEDWTTGKPFQIATTRVLARERRLEHQHAVLDTDGTAVVRLVPRWAEILSQPEDLKVLKDFQSLTARLKSGDLSATMLELAIELGVLKAFSWGRGRFVESRRLGAEEAALLNQESQRRLKAAKIQKSIEHGRIHFYQADDLARRFDALLAGKNQEEIVSFSADTLDSMRRMVGMACLKAAGSSLDECGQQFDLSRERVRQILNKYERYVLMAQSIENKVRESVIEALDGRAPAYRHRLKSAADENEYALLNQIWLEAYVLGYPMAALYTSYLIPPEQSDAMPPLEESLHGFLPGLQPEKSSRSFHLDSPDKGYSYDVNPRQAEDLCNALDRLAETPDGKEVSQIRLNSVKRGCEVALLIAQGYSQRHCARLHGLTPNDVLQLHRKHLMKLANVSLAIPQITAILNQLKDTPELPPQLARVMQSYLTGNEHTLLNALFLDSEILHKHPAELLALADSVLALRHGA</sequence>
<organism evidence="2 3">
    <name type="scientific">Deinococcus soli</name>
    <name type="common">ex Cha et al. 2016</name>
    <dbReference type="NCBI Taxonomy" id="1309411"/>
    <lineage>
        <taxon>Bacteria</taxon>
        <taxon>Thermotogati</taxon>
        <taxon>Deinococcota</taxon>
        <taxon>Deinococci</taxon>
        <taxon>Deinococcales</taxon>
        <taxon>Deinococcaceae</taxon>
        <taxon>Deinococcus</taxon>
    </lineage>
</organism>
<gene>
    <name evidence="2" type="ORF">J2Y00_004591</name>
</gene>
<proteinExistence type="predicted"/>
<accession>A0AAE3XIM4</accession>
<reference evidence="2" key="1">
    <citation type="submission" date="2023-07" db="EMBL/GenBank/DDBJ databases">
        <title>Sorghum-associated microbial communities from plants grown in Nebraska, USA.</title>
        <authorList>
            <person name="Schachtman D."/>
        </authorList>
    </citation>
    <scope>NUCLEOTIDE SEQUENCE</scope>
    <source>
        <strain evidence="2">BE330</strain>
    </source>
</reference>
<dbReference type="Proteomes" id="UP001185331">
    <property type="component" value="Unassembled WGS sequence"/>
</dbReference>
<evidence type="ECO:0000313" key="2">
    <source>
        <dbReference type="EMBL" id="MDR6220960.1"/>
    </source>
</evidence>
<dbReference type="EMBL" id="JAVDQK010000020">
    <property type="protein sequence ID" value="MDR6220960.1"/>
    <property type="molecule type" value="Genomic_DNA"/>
</dbReference>
<dbReference type="RefSeq" id="WP_309858376.1">
    <property type="nucleotide sequence ID" value="NZ_JAVDQJ010000019.1"/>
</dbReference>
<feature type="region of interest" description="Disordered" evidence="1">
    <location>
        <begin position="1"/>
        <end position="30"/>
    </location>
</feature>
<dbReference type="AlphaFoldDB" id="A0AAE3XIM4"/>
<evidence type="ECO:0000313" key="3">
    <source>
        <dbReference type="Proteomes" id="UP001185331"/>
    </source>
</evidence>
<comment type="caution">
    <text evidence="2">The sequence shown here is derived from an EMBL/GenBank/DDBJ whole genome shotgun (WGS) entry which is preliminary data.</text>
</comment>